<evidence type="ECO:0000256" key="2">
    <source>
        <dbReference type="SAM" id="MobiDB-lite"/>
    </source>
</evidence>
<dbReference type="AlphaFoldDB" id="A0A8S3YDD4"/>
<dbReference type="InterPro" id="IPR057251">
    <property type="entry name" value="FP_C"/>
</dbReference>
<feature type="domain" description="FP protein C-terminal" evidence="3">
    <location>
        <begin position="258"/>
        <end position="303"/>
    </location>
</feature>
<evidence type="ECO:0000256" key="1">
    <source>
        <dbReference type="SAM" id="Coils"/>
    </source>
</evidence>
<accession>A0A8S3YDD4</accession>
<sequence length="339" mass="39595">MSLVQRTPPPVSESGLLQVQSEPDMVTAMRYEDEIETSNVSTRKKRPRLDGSPLDEYSRLKKDIQQMFKNWAAEQDLKFSKLITEISDLKQQNRVIQETNLEIRKFMTFASTEYDDMRKKIAKLEKERSEYTENLMKMERKILDLQVKSRTASIEFRNIPMQERETTDDLLSIVSSVCNALHIPIKHDEVRDVYRLPGKPETNKTIVAEFVTVRGKNNILSAARNFNKKKPTEEKLNSESIGLSGKRIPIYISEYLPPSSKALFRKARMYAKDNKYQYCWTTNGQVFIRKLTGERSIRIDSDNFFLSKPTEMENAEPNREMSFQSDLEKFSQQNKITYI</sequence>
<feature type="region of interest" description="Disordered" evidence="2">
    <location>
        <begin position="33"/>
        <end position="54"/>
    </location>
</feature>
<dbReference type="EMBL" id="CAJQZP010001656">
    <property type="protein sequence ID" value="CAG5058180.1"/>
    <property type="molecule type" value="Genomic_DNA"/>
</dbReference>
<proteinExistence type="predicted"/>
<feature type="coiled-coil region" evidence="1">
    <location>
        <begin position="107"/>
        <end position="148"/>
    </location>
</feature>
<dbReference type="OrthoDB" id="7337441at2759"/>
<evidence type="ECO:0000259" key="3">
    <source>
        <dbReference type="Pfam" id="PF25298"/>
    </source>
</evidence>
<protein>
    <submittedName>
        <fullName evidence="4">(apollo) hypothetical protein</fullName>
    </submittedName>
</protein>
<comment type="caution">
    <text evidence="4">The sequence shown here is derived from an EMBL/GenBank/DDBJ whole genome shotgun (WGS) entry which is preliminary data.</text>
</comment>
<keyword evidence="1" id="KW-0175">Coiled coil</keyword>
<keyword evidence="5" id="KW-1185">Reference proteome</keyword>
<reference evidence="4" key="1">
    <citation type="submission" date="2021-04" db="EMBL/GenBank/DDBJ databases">
        <authorList>
            <person name="Tunstrom K."/>
        </authorList>
    </citation>
    <scope>NUCLEOTIDE SEQUENCE</scope>
</reference>
<name>A0A8S3YDD4_PARAO</name>
<evidence type="ECO:0000313" key="5">
    <source>
        <dbReference type="Proteomes" id="UP000691718"/>
    </source>
</evidence>
<dbReference type="Proteomes" id="UP000691718">
    <property type="component" value="Unassembled WGS sequence"/>
</dbReference>
<dbReference type="Pfam" id="PF25298">
    <property type="entry name" value="Baculo_FP_2nd"/>
    <property type="match status" value="1"/>
</dbReference>
<evidence type="ECO:0000313" key="4">
    <source>
        <dbReference type="EMBL" id="CAG5058180.1"/>
    </source>
</evidence>
<organism evidence="4 5">
    <name type="scientific">Parnassius apollo</name>
    <name type="common">Apollo butterfly</name>
    <name type="synonym">Papilio apollo</name>
    <dbReference type="NCBI Taxonomy" id="110799"/>
    <lineage>
        <taxon>Eukaryota</taxon>
        <taxon>Metazoa</taxon>
        <taxon>Ecdysozoa</taxon>
        <taxon>Arthropoda</taxon>
        <taxon>Hexapoda</taxon>
        <taxon>Insecta</taxon>
        <taxon>Pterygota</taxon>
        <taxon>Neoptera</taxon>
        <taxon>Endopterygota</taxon>
        <taxon>Lepidoptera</taxon>
        <taxon>Glossata</taxon>
        <taxon>Ditrysia</taxon>
        <taxon>Papilionoidea</taxon>
        <taxon>Papilionidae</taxon>
        <taxon>Parnassiinae</taxon>
        <taxon>Parnassini</taxon>
        <taxon>Parnassius</taxon>
        <taxon>Parnassius</taxon>
    </lineage>
</organism>
<gene>
    <name evidence="4" type="ORF">PAPOLLO_LOCUS27448</name>
</gene>